<feature type="transmembrane region" description="Helical" evidence="11">
    <location>
        <begin position="102"/>
        <end position="120"/>
    </location>
</feature>
<gene>
    <name evidence="13" type="primary">PK1-R</name>
    <name evidence="13" type="ORF">GZH46_00367</name>
</gene>
<evidence type="ECO:0000256" key="3">
    <source>
        <dbReference type="ARBA" id="ARBA00022692"/>
    </source>
</evidence>
<evidence type="ECO:0000256" key="10">
    <source>
        <dbReference type="SAM" id="MobiDB-lite"/>
    </source>
</evidence>
<feature type="non-terminal residue" evidence="13">
    <location>
        <position position="935"/>
    </location>
</feature>
<dbReference type="Pfam" id="PF00001">
    <property type="entry name" value="7tm_1"/>
    <property type="match status" value="1"/>
</dbReference>
<keyword evidence="5 9" id="KW-0297">G-protein coupled receptor</keyword>
<evidence type="ECO:0000256" key="5">
    <source>
        <dbReference type="ARBA" id="ARBA00023040"/>
    </source>
</evidence>
<proteinExistence type="inferred from homology"/>
<evidence type="ECO:0000256" key="8">
    <source>
        <dbReference type="ARBA" id="ARBA00023224"/>
    </source>
</evidence>
<keyword evidence="6 11" id="KW-0472">Membrane</keyword>
<evidence type="ECO:0000256" key="6">
    <source>
        <dbReference type="ARBA" id="ARBA00023136"/>
    </source>
</evidence>
<feature type="region of interest" description="Disordered" evidence="10">
    <location>
        <begin position="637"/>
        <end position="698"/>
    </location>
</feature>
<name>A0ABQ7SCF0_9ACAR</name>
<evidence type="ECO:0000256" key="7">
    <source>
        <dbReference type="ARBA" id="ARBA00023170"/>
    </source>
</evidence>
<feature type="domain" description="G-protein coupled receptors family 1 profile" evidence="12">
    <location>
        <begin position="81"/>
        <end position="294"/>
    </location>
</feature>
<evidence type="ECO:0000313" key="13">
    <source>
        <dbReference type="EMBL" id="KAG9511066.1"/>
    </source>
</evidence>
<feature type="compositionally biased region" description="Low complexity" evidence="10">
    <location>
        <begin position="577"/>
        <end position="587"/>
    </location>
</feature>
<evidence type="ECO:0000256" key="9">
    <source>
        <dbReference type="RuleBase" id="RU000688"/>
    </source>
</evidence>
<keyword evidence="8 9" id="KW-0807">Transducer</keyword>
<feature type="transmembrane region" description="Helical" evidence="11">
    <location>
        <begin position="232"/>
        <end position="259"/>
    </location>
</feature>
<evidence type="ECO:0000256" key="11">
    <source>
        <dbReference type="SAM" id="Phobius"/>
    </source>
</evidence>
<dbReference type="InterPro" id="IPR000276">
    <property type="entry name" value="GPCR_Rhodpsn"/>
</dbReference>
<organism evidence="13 14">
    <name type="scientific">Fragariocoptes setiger</name>
    <dbReference type="NCBI Taxonomy" id="1670756"/>
    <lineage>
        <taxon>Eukaryota</taxon>
        <taxon>Metazoa</taxon>
        <taxon>Ecdysozoa</taxon>
        <taxon>Arthropoda</taxon>
        <taxon>Chelicerata</taxon>
        <taxon>Arachnida</taxon>
        <taxon>Acari</taxon>
        <taxon>Acariformes</taxon>
        <taxon>Trombidiformes</taxon>
        <taxon>Prostigmata</taxon>
        <taxon>Eupodina</taxon>
        <taxon>Eriophyoidea</taxon>
        <taxon>Phytoptidae</taxon>
        <taxon>Fragariocoptes</taxon>
    </lineage>
</organism>
<evidence type="ECO:0000259" key="12">
    <source>
        <dbReference type="PROSITE" id="PS50262"/>
    </source>
</evidence>
<keyword evidence="3 9" id="KW-0812">Transmembrane</keyword>
<reference evidence="13 14" key="1">
    <citation type="submission" date="2020-10" db="EMBL/GenBank/DDBJ databases">
        <authorList>
            <person name="Klimov P.B."/>
            <person name="Dyachkov S.M."/>
            <person name="Chetverikov P.E."/>
        </authorList>
    </citation>
    <scope>NUCLEOTIDE SEQUENCE [LARGE SCALE GENOMIC DNA]</scope>
    <source>
        <strain evidence="13">BMOC 18-1129-001#AD2665</strain>
        <tissue evidence="13">Entire mites</tissue>
    </source>
</reference>
<dbReference type="PRINTS" id="PR00237">
    <property type="entry name" value="GPCRRHODOPSN"/>
</dbReference>
<dbReference type="PANTHER" id="PTHR24243">
    <property type="entry name" value="G-PROTEIN COUPLED RECEPTOR"/>
    <property type="match status" value="1"/>
</dbReference>
<dbReference type="Gene3D" id="1.20.1070.10">
    <property type="entry name" value="Rhodopsin 7-helix transmembrane proteins"/>
    <property type="match status" value="1"/>
</dbReference>
<dbReference type="PROSITE" id="PS50262">
    <property type="entry name" value="G_PROTEIN_RECEP_F1_2"/>
    <property type="match status" value="1"/>
</dbReference>
<evidence type="ECO:0000256" key="1">
    <source>
        <dbReference type="ARBA" id="ARBA00004141"/>
    </source>
</evidence>
<accession>A0ABQ7SCF0</accession>
<sequence>MLSMDSSTESAANWLDNATTINGDPMGSFVNLEMLNLNPNNMTDMEEARYLLGLPDQREALSTAIPLTIIYALLLVTGCLGNLCTAIVIARPKNRYMHTATNYYLFSLAMSDFLFLITGLPDEIYALWQRYPYRFSETFCILRGYISEASTDASILTITAFTVERYVAICHPLWAHKLSQLPRVITNIIVIWMAAAIFAIPPAAQLGLIYFNSPIDQRILYVTSQCGAKKNIFDYMFITSAIFFFIIPMIIVTVLYILIAIELRKSSKMNSISSATMRSNGTSSMVHSVSVSAVNSSIVYGNQQDTESCQCHHRFPQTQTQAQAQAQQASSTLINRTPGLKQLSHHFSFSSTTKPPAALNTAAPAANSATCLNHHRYLSKSVHGSKWSDDRRKQAIRDNNVSCICSCHHCHCSVCVGATRENSSGCQDNGYDSMCHEDDSEYSVGRKCPKQLCTDAANTTSNNNKNNLRYNFNYPVKLTKDLTRSCMLGNIVTIRWNNRYIPKRNKTQECNNNIINHDNNNSKQHNRQACANNHRAVNHEACDVMHRGIIHNKHSFQNRHRFSRDNTRGCTNDTLNSSSKVSSVKQQQPTIDIFVQSPSSPSAAKCIASSVDDRNDYSQSNEECHKADERTLLEQTMQSERQKQRQRDNSELGHCDNGTILNEQMRQNSVSNSASINGSSESNAKNDDNNNANRGASSSMMMMTIPLKGADDGEQLGYDKDSAMPLVSSASEPNFEAVPSIKDHGTPKIAAEAPSIQMDALAAPISSRPQHHCCGHKHGSNSNIKLANHSCKRHPTAVNCCSNCNCVSCSNCGCCFAASKAGENIHPPQRHSRQSAVVTANCDTKLTMTRPPSACSAVASLISVSDRTSSHYEAGSAPPTPATSECYCQRTVPNQLVTRRSNAASSRKSVIRMLGGYLIGHYLEQTIVLCFRSNE</sequence>
<keyword evidence="7 9" id="KW-0675">Receptor</keyword>
<dbReference type="PANTHER" id="PTHR24243:SF208">
    <property type="entry name" value="PYROKININ-1 RECEPTOR"/>
    <property type="match status" value="1"/>
</dbReference>
<comment type="similarity">
    <text evidence="2 9">Belongs to the G-protein coupled receptor 1 family.</text>
</comment>
<keyword evidence="14" id="KW-1185">Reference proteome</keyword>
<keyword evidence="4 11" id="KW-1133">Transmembrane helix</keyword>
<dbReference type="InterPro" id="IPR017452">
    <property type="entry name" value="GPCR_Rhodpsn_7TM"/>
</dbReference>
<feature type="transmembrane region" description="Helical" evidence="11">
    <location>
        <begin position="69"/>
        <end position="90"/>
    </location>
</feature>
<protein>
    <submittedName>
        <fullName evidence="13">Pyrokinin-1 receptor</fullName>
    </submittedName>
</protein>
<dbReference type="Proteomes" id="UP000825002">
    <property type="component" value="Unassembled WGS sequence"/>
</dbReference>
<evidence type="ECO:0000313" key="14">
    <source>
        <dbReference type="Proteomes" id="UP000825002"/>
    </source>
</evidence>
<feature type="transmembrane region" description="Helical" evidence="11">
    <location>
        <begin position="184"/>
        <end position="211"/>
    </location>
</feature>
<dbReference type="EMBL" id="JAIFTH010000036">
    <property type="protein sequence ID" value="KAG9511066.1"/>
    <property type="molecule type" value="Genomic_DNA"/>
</dbReference>
<feature type="compositionally biased region" description="Low complexity" evidence="10">
    <location>
        <begin position="668"/>
        <end position="698"/>
    </location>
</feature>
<feature type="compositionally biased region" description="Basic and acidic residues" evidence="10">
    <location>
        <begin position="640"/>
        <end position="654"/>
    </location>
</feature>
<evidence type="ECO:0000256" key="2">
    <source>
        <dbReference type="ARBA" id="ARBA00010663"/>
    </source>
</evidence>
<evidence type="ECO:0000256" key="4">
    <source>
        <dbReference type="ARBA" id="ARBA00022989"/>
    </source>
</evidence>
<feature type="region of interest" description="Disordered" evidence="10">
    <location>
        <begin position="559"/>
        <end position="587"/>
    </location>
</feature>
<dbReference type="SUPFAM" id="SSF81321">
    <property type="entry name" value="Family A G protein-coupled receptor-like"/>
    <property type="match status" value="1"/>
</dbReference>
<comment type="subcellular location">
    <subcellularLocation>
        <location evidence="1">Membrane</location>
        <topology evidence="1">Multi-pass membrane protein</topology>
    </subcellularLocation>
</comment>
<comment type="caution">
    <text evidence="13">The sequence shown here is derived from an EMBL/GenBank/DDBJ whole genome shotgun (WGS) entry which is preliminary data.</text>
</comment>
<dbReference type="PROSITE" id="PS00237">
    <property type="entry name" value="G_PROTEIN_RECEP_F1_1"/>
    <property type="match status" value="1"/>
</dbReference>